<dbReference type="OrthoDB" id="2748854at2759"/>
<feature type="domain" description="DUF6570" evidence="1">
    <location>
        <begin position="1"/>
        <end position="73"/>
    </location>
</feature>
<evidence type="ECO:0000313" key="2">
    <source>
        <dbReference type="EMBL" id="OSD06277.1"/>
    </source>
</evidence>
<gene>
    <name evidence="2" type="ORF">PYCCODRAFT_1442534</name>
</gene>
<dbReference type="AlphaFoldDB" id="A0A1Y2IYY4"/>
<evidence type="ECO:0000259" key="1">
    <source>
        <dbReference type="Pfam" id="PF20209"/>
    </source>
</evidence>
<evidence type="ECO:0000313" key="3">
    <source>
        <dbReference type="Proteomes" id="UP000193067"/>
    </source>
</evidence>
<keyword evidence="3" id="KW-1185">Reference proteome</keyword>
<proteinExistence type="predicted"/>
<name>A0A1Y2IYY4_TRAC3</name>
<reference evidence="2 3" key="1">
    <citation type="journal article" date="2015" name="Biotechnol. Biofuels">
        <title>Enhanced degradation of softwood versus hardwood by the white-rot fungus Pycnoporus coccineus.</title>
        <authorList>
            <person name="Couturier M."/>
            <person name="Navarro D."/>
            <person name="Chevret D."/>
            <person name="Henrissat B."/>
            <person name="Piumi F."/>
            <person name="Ruiz-Duenas F.J."/>
            <person name="Martinez A.T."/>
            <person name="Grigoriev I.V."/>
            <person name="Riley R."/>
            <person name="Lipzen A."/>
            <person name="Berrin J.G."/>
            <person name="Master E.R."/>
            <person name="Rosso M.N."/>
        </authorList>
    </citation>
    <scope>NUCLEOTIDE SEQUENCE [LARGE SCALE GENOMIC DNA]</scope>
    <source>
        <strain evidence="2 3">BRFM310</strain>
    </source>
</reference>
<sequence>MTFIEEQIIARCCAKACIVYLRPDGEDDDAPVLVSNQRGLKGHVIVHPQRPEKLVSVLPPSLGDILTPIYVIFRILDVLRWLNSHNPLLHHLVLPQNDLLPHDVHTKATMARYDVDHTPSDDVPTNRNISSDPVKFRKVVITDVDGRASSNELRAAAIRHIKNKGGGYLEIPHQPKPVNEFCNPDLFTMIYPTLFPYGVGGCEDRGCTRPLSLR</sequence>
<organism evidence="2 3">
    <name type="scientific">Trametes coccinea (strain BRFM310)</name>
    <name type="common">Pycnoporus coccineus</name>
    <dbReference type="NCBI Taxonomy" id="1353009"/>
    <lineage>
        <taxon>Eukaryota</taxon>
        <taxon>Fungi</taxon>
        <taxon>Dikarya</taxon>
        <taxon>Basidiomycota</taxon>
        <taxon>Agaricomycotina</taxon>
        <taxon>Agaricomycetes</taxon>
        <taxon>Polyporales</taxon>
        <taxon>Polyporaceae</taxon>
        <taxon>Trametes</taxon>
    </lineage>
</organism>
<dbReference type="Proteomes" id="UP000193067">
    <property type="component" value="Unassembled WGS sequence"/>
</dbReference>
<dbReference type="STRING" id="1353009.A0A1Y2IYY4"/>
<accession>A0A1Y2IYY4</accession>
<dbReference type="Pfam" id="PF20209">
    <property type="entry name" value="DUF6570"/>
    <property type="match status" value="1"/>
</dbReference>
<dbReference type="InterPro" id="IPR046700">
    <property type="entry name" value="DUF6570"/>
</dbReference>
<protein>
    <recommendedName>
        <fullName evidence="1">DUF6570 domain-containing protein</fullName>
    </recommendedName>
</protein>
<dbReference type="EMBL" id="KZ084090">
    <property type="protein sequence ID" value="OSD06277.1"/>
    <property type="molecule type" value="Genomic_DNA"/>
</dbReference>